<protein>
    <submittedName>
        <fullName evidence="1">PqqD family protein</fullName>
    </submittedName>
</protein>
<dbReference type="Gene3D" id="1.10.10.1150">
    <property type="entry name" value="Coenzyme PQQ synthesis protein D (PqqD)"/>
    <property type="match status" value="1"/>
</dbReference>
<organism evidence="1 2">
    <name type="scientific">Sphingomonas glaciei</name>
    <dbReference type="NCBI Taxonomy" id="2938948"/>
    <lineage>
        <taxon>Bacteria</taxon>
        <taxon>Pseudomonadati</taxon>
        <taxon>Pseudomonadota</taxon>
        <taxon>Alphaproteobacteria</taxon>
        <taxon>Sphingomonadales</taxon>
        <taxon>Sphingomonadaceae</taxon>
        <taxon>Sphingomonas</taxon>
    </lineage>
</organism>
<dbReference type="InterPro" id="IPR008792">
    <property type="entry name" value="PQQD"/>
</dbReference>
<dbReference type="RefSeq" id="WP_249504525.1">
    <property type="nucleotide sequence ID" value="NZ_CP097253.1"/>
</dbReference>
<evidence type="ECO:0000313" key="2">
    <source>
        <dbReference type="Proteomes" id="UP000831921"/>
    </source>
</evidence>
<name>A0ABY5MWC1_9SPHN</name>
<dbReference type="Pfam" id="PF05402">
    <property type="entry name" value="PqqD"/>
    <property type="match status" value="1"/>
</dbReference>
<sequence>MSATYRRSAATMSADVGDDVVALHADNGFAYGMEEVTATVWRMLDEPRDLDTLVTRLTNEYDVEEAECRAEVTALLEQMTSEGLVEQVR</sequence>
<proteinExistence type="predicted"/>
<keyword evidence="2" id="KW-1185">Reference proteome</keyword>
<gene>
    <name evidence="1" type="ORF">M1K48_03725</name>
</gene>
<reference evidence="1 2" key="1">
    <citation type="submission" date="2022-05" db="EMBL/GenBank/DDBJ databases">
        <title>S8-45 Sphingomonas ultraviolaceadurans.</title>
        <authorList>
            <person name="Liu Y."/>
        </authorList>
    </citation>
    <scope>NUCLEOTIDE SEQUENCE [LARGE SCALE GENOMIC DNA]</scope>
    <source>
        <strain evidence="1 2">S8-45</strain>
    </source>
</reference>
<evidence type="ECO:0000313" key="1">
    <source>
        <dbReference type="EMBL" id="UUR08754.1"/>
    </source>
</evidence>
<dbReference type="EMBL" id="CP097253">
    <property type="protein sequence ID" value="UUR08754.1"/>
    <property type="molecule type" value="Genomic_DNA"/>
</dbReference>
<accession>A0ABY5MWC1</accession>
<dbReference type="InterPro" id="IPR041881">
    <property type="entry name" value="PqqD_sf"/>
</dbReference>
<dbReference type="Proteomes" id="UP000831921">
    <property type="component" value="Chromosome"/>
</dbReference>